<dbReference type="Proteomes" id="UP001172778">
    <property type="component" value="Unassembled WGS sequence"/>
</dbReference>
<accession>A0ABT7E2P4</accession>
<dbReference type="SMART" id="SM00062">
    <property type="entry name" value="PBPb"/>
    <property type="match status" value="1"/>
</dbReference>
<keyword evidence="1 2" id="KW-0732">Signal</keyword>
<protein>
    <submittedName>
        <fullName evidence="4">Transporter substrate-binding domain-containing protein</fullName>
    </submittedName>
</protein>
<dbReference type="SUPFAM" id="SSF53850">
    <property type="entry name" value="Periplasmic binding protein-like II"/>
    <property type="match status" value="1"/>
</dbReference>
<dbReference type="InterPro" id="IPR001638">
    <property type="entry name" value="Solute-binding_3/MltF_N"/>
</dbReference>
<feature type="signal peptide" evidence="2">
    <location>
        <begin position="1"/>
        <end position="22"/>
    </location>
</feature>
<evidence type="ECO:0000259" key="3">
    <source>
        <dbReference type="SMART" id="SM00062"/>
    </source>
</evidence>
<proteinExistence type="predicted"/>
<organism evidence="4 5">
    <name type="scientific">Parachitinimonas caeni</name>
    <dbReference type="NCBI Taxonomy" id="3031301"/>
    <lineage>
        <taxon>Bacteria</taxon>
        <taxon>Pseudomonadati</taxon>
        <taxon>Pseudomonadota</taxon>
        <taxon>Betaproteobacteria</taxon>
        <taxon>Neisseriales</taxon>
        <taxon>Chitinibacteraceae</taxon>
        <taxon>Parachitinimonas</taxon>
    </lineage>
</organism>
<dbReference type="EMBL" id="JARRAF010000021">
    <property type="protein sequence ID" value="MDK2125603.1"/>
    <property type="molecule type" value="Genomic_DNA"/>
</dbReference>
<reference evidence="4" key="1">
    <citation type="submission" date="2023-03" db="EMBL/GenBank/DDBJ databases">
        <title>Chitinimonas shenzhenensis gen. nov., sp. nov., a novel member of family Burkholderiaceae isolated from activated sludge collected in Shen Zhen, China.</title>
        <authorList>
            <person name="Wang X."/>
        </authorList>
    </citation>
    <scope>NUCLEOTIDE SEQUENCE</scope>
    <source>
        <strain evidence="4">DQS-5</strain>
    </source>
</reference>
<gene>
    <name evidence="4" type="ORF">PZA18_16230</name>
</gene>
<dbReference type="Gene3D" id="3.40.190.10">
    <property type="entry name" value="Periplasmic binding protein-like II"/>
    <property type="match status" value="2"/>
</dbReference>
<dbReference type="RefSeq" id="WP_284101911.1">
    <property type="nucleotide sequence ID" value="NZ_JARRAF010000021.1"/>
</dbReference>
<dbReference type="PANTHER" id="PTHR35936">
    <property type="entry name" value="MEMBRANE-BOUND LYTIC MUREIN TRANSGLYCOSYLASE F"/>
    <property type="match status" value="1"/>
</dbReference>
<dbReference type="PANTHER" id="PTHR35936:SF6">
    <property type="entry name" value="AMINO ACID ABC TRANSPORTER SUBSTRATE-BINDING PAAT FAMILY PROTEIN"/>
    <property type="match status" value="1"/>
</dbReference>
<dbReference type="Pfam" id="PF00497">
    <property type="entry name" value="SBP_bac_3"/>
    <property type="match status" value="1"/>
</dbReference>
<feature type="domain" description="Solute-binding protein family 3/N-terminal" evidence="3">
    <location>
        <begin position="26"/>
        <end position="252"/>
    </location>
</feature>
<evidence type="ECO:0000313" key="4">
    <source>
        <dbReference type="EMBL" id="MDK2125603.1"/>
    </source>
</evidence>
<comment type="caution">
    <text evidence="4">The sequence shown here is derived from an EMBL/GenBank/DDBJ whole genome shotgun (WGS) entry which is preliminary data.</text>
</comment>
<feature type="chain" id="PRO_5046272556" evidence="2">
    <location>
        <begin position="23"/>
        <end position="255"/>
    </location>
</feature>
<sequence>MCILRWQWLVWAGLCVSSPAKAASELIHVYVDALTPPMVILSQGNQAEAGALIEVVDALGQELAVKVRHMAVSRKRLEPTLLGGKAHIGCYFNPQWAQARDALLWSDPVMPQVERVVTLTRQGLQINQIEDFRGRRVALMLGYVYPSLQSLEANGAVTRLDETKVDAQFRLVIRGLADLLVQAEPVIADYLHRNPGHEKSFTVQPMLFSATPTYCAVSPQSPYSLDKINAALKRLVVAGRIDAILDRYQLSRMPR</sequence>
<evidence type="ECO:0000256" key="2">
    <source>
        <dbReference type="SAM" id="SignalP"/>
    </source>
</evidence>
<keyword evidence="5" id="KW-1185">Reference proteome</keyword>
<evidence type="ECO:0000256" key="1">
    <source>
        <dbReference type="ARBA" id="ARBA00022729"/>
    </source>
</evidence>
<evidence type="ECO:0000313" key="5">
    <source>
        <dbReference type="Proteomes" id="UP001172778"/>
    </source>
</evidence>
<name>A0ABT7E2P4_9NEIS</name>